<dbReference type="STRING" id="13706.A0A1X2HFT6"/>
<dbReference type="InParanoid" id="A0A1X2HFT6"/>
<dbReference type="Pfam" id="PF00652">
    <property type="entry name" value="Ricin_B_lectin"/>
    <property type="match status" value="1"/>
</dbReference>
<evidence type="ECO:0000313" key="2">
    <source>
        <dbReference type="EMBL" id="ORY97823.1"/>
    </source>
</evidence>
<dbReference type="AlphaFoldDB" id="A0A1X2HFT6"/>
<dbReference type="EMBL" id="MCGN01000004">
    <property type="protein sequence ID" value="ORY97823.1"/>
    <property type="molecule type" value="Genomic_DNA"/>
</dbReference>
<proteinExistence type="predicted"/>
<organism evidence="2 3">
    <name type="scientific">Syncephalastrum racemosum</name>
    <name type="common">Filamentous fungus</name>
    <dbReference type="NCBI Taxonomy" id="13706"/>
    <lineage>
        <taxon>Eukaryota</taxon>
        <taxon>Fungi</taxon>
        <taxon>Fungi incertae sedis</taxon>
        <taxon>Mucoromycota</taxon>
        <taxon>Mucoromycotina</taxon>
        <taxon>Mucoromycetes</taxon>
        <taxon>Mucorales</taxon>
        <taxon>Syncephalastraceae</taxon>
        <taxon>Syncephalastrum</taxon>
    </lineage>
</organism>
<protein>
    <submittedName>
        <fullName evidence="2">Ricin B lectin domain-containing protein</fullName>
    </submittedName>
</protein>
<name>A0A1X2HFT6_SYNRA</name>
<dbReference type="CDD" id="cd23454">
    <property type="entry name" value="beta-trefoil_Ricin_GllA-1"/>
    <property type="match status" value="1"/>
</dbReference>
<keyword evidence="3" id="KW-1185">Reference proteome</keyword>
<dbReference type="OMA" id="RCKSAEM"/>
<reference evidence="2 3" key="1">
    <citation type="submission" date="2016-07" db="EMBL/GenBank/DDBJ databases">
        <title>Pervasive Adenine N6-methylation of Active Genes in Fungi.</title>
        <authorList>
            <consortium name="DOE Joint Genome Institute"/>
            <person name="Mondo S.J."/>
            <person name="Dannebaum R.O."/>
            <person name="Kuo R.C."/>
            <person name="Labutti K."/>
            <person name="Haridas S."/>
            <person name="Kuo A."/>
            <person name="Salamov A."/>
            <person name="Ahrendt S.R."/>
            <person name="Lipzen A."/>
            <person name="Sullivan W."/>
            <person name="Andreopoulos W.B."/>
            <person name="Clum A."/>
            <person name="Lindquist E."/>
            <person name="Daum C."/>
            <person name="Ramamoorthy G.K."/>
            <person name="Gryganskyi A."/>
            <person name="Culley D."/>
            <person name="Magnuson J.K."/>
            <person name="James T.Y."/>
            <person name="O'Malley M.A."/>
            <person name="Stajich J.E."/>
            <person name="Spatafora J.W."/>
            <person name="Visel A."/>
            <person name="Grigoriev I.V."/>
        </authorList>
    </citation>
    <scope>NUCLEOTIDE SEQUENCE [LARGE SCALE GENOMIC DNA]</scope>
    <source>
        <strain evidence="2 3">NRRL 2496</strain>
    </source>
</reference>
<dbReference type="GO" id="GO:0030246">
    <property type="term" value="F:carbohydrate binding"/>
    <property type="evidence" value="ECO:0007669"/>
    <property type="project" value="UniProtKB-KW"/>
</dbReference>
<sequence length="173" mass="19690">MGDSTFSSQFPNGFFFIRCKSAEMALDVYEGGMLNDFHLIIWPQKMVDAINQLWMHEDGFLINRKSGLVLDIRGGDIKKDKAVIQYSRKPGLAHNQRWQYKDGYISPIAAPQLVLDIRGGEYKDAAAVFLNAKTASSPTQQWLIQPFEDAKSKQDLALLRPPPRKNEFNHPYS</sequence>
<dbReference type="SUPFAM" id="SSF50370">
    <property type="entry name" value="Ricin B-like lectins"/>
    <property type="match status" value="1"/>
</dbReference>
<evidence type="ECO:0000313" key="3">
    <source>
        <dbReference type="Proteomes" id="UP000242180"/>
    </source>
</evidence>
<dbReference type="PROSITE" id="PS50231">
    <property type="entry name" value="RICIN_B_LECTIN"/>
    <property type="match status" value="1"/>
</dbReference>
<accession>A0A1X2HFT6</accession>
<dbReference type="InterPro" id="IPR000772">
    <property type="entry name" value="Ricin_B_lectin"/>
</dbReference>
<comment type="caution">
    <text evidence="2">The sequence shown here is derived from an EMBL/GenBank/DDBJ whole genome shotgun (WGS) entry which is preliminary data.</text>
</comment>
<evidence type="ECO:0000259" key="1">
    <source>
        <dbReference type="Pfam" id="PF00652"/>
    </source>
</evidence>
<dbReference type="Proteomes" id="UP000242180">
    <property type="component" value="Unassembled WGS sequence"/>
</dbReference>
<dbReference type="InterPro" id="IPR035992">
    <property type="entry name" value="Ricin_B-like_lectins"/>
</dbReference>
<dbReference type="OrthoDB" id="9895617at2759"/>
<gene>
    <name evidence="2" type="ORF">BCR43DRAFT_253172</name>
</gene>
<dbReference type="Gene3D" id="2.80.10.50">
    <property type="match status" value="1"/>
</dbReference>
<keyword evidence="2" id="KW-0430">Lectin</keyword>
<feature type="domain" description="Ricin B lectin" evidence="1">
    <location>
        <begin position="20"/>
        <end position="142"/>
    </location>
</feature>